<proteinExistence type="predicted"/>
<keyword evidence="4 6" id="KW-1133">Transmembrane helix</keyword>
<dbReference type="STRING" id="690850.Desaf_0497"/>
<evidence type="ECO:0000256" key="4">
    <source>
        <dbReference type="ARBA" id="ARBA00022989"/>
    </source>
</evidence>
<keyword evidence="5 6" id="KW-0472">Membrane</keyword>
<evidence type="ECO:0000313" key="7">
    <source>
        <dbReference type="EMBL" id="EGJ48851.1"/>
    </source>
</evidence>
<dbReference type="EMBL" id="CP003221">
    <property type="protein sequence ID" value="EGJ48851.1"/>
    <property type="molecule type" value="Genomic_DNA"/>
</dbReference>
<gene>
    <name evidence="7" type="ORF">Desaf_0497</name>
</gene>
<dbReference type="PANTHER" id="PTHR30213:SF0">
    <property type="entry name" value="UPF0761 MEMBRANE PROTEIN YIHY"/>
    <property type="match status" value="1"/>
</dbReference>
<name>F3YUG9_DESAF</name>
<feature type="transmembrane region" description="Helical" evidence="6">
    <location>
        <begin position="201"/>
        <end position="222"/>
    </location>
</feature>
<dbReference type="PANTHER" id="PTHR30213">
    <property type="entry name" value="INNER MEMBRANE PROTEIN YHJD"/>
    <property type="match status" value="1"/>
</dbReference>
<dbReference type="Pfam" id="PF03631">
    <property type="entry name" value="Virul_fac_BrkB"/>
    <property type="match status" value="1"/>
</dbReference>
<feature type="transmembrane region" description="Helical" evidence="6">
    <location>
        <begin position="266"/>
        <end position="289"/>
    </location>
</feature>
<keyword evidence="2" id="KW-1003">Cell membrane</keyword>
<evidence type="ECO:0000256" key="2">
    <source>
        <dbReference type="ARBA" id="ARBA00022475"/>
    </source>
</evidence>
<feature type="transmembrane region" description="Helical" evidence="6">
    <location>
        <begin position="234"/>
        <end position="254"/>
    </location>
</feature>
<evidence type="ECO:0000313" key="8">
    <source>
        <dbReference type="Proteomes" id="UP000007844"/>
    </source>
</evidence>
<evidence type="ECO:0000256" key="5">
    <source>
        <dbReference type="ARBA" id="ARBA00023136"/>
    </source>
</evidence>
<comment type="subcellular location">
    <subcellularLocation>
        <location evidence="1">Cell membrane</location>
        <topology evidence="1">Multi-pass membrane protein</topology>
    </subcellularLocation>
</comment>
<feature type="transmembrane region" description="Helical" evidence="6">
    <location>
        <begin position="57"/>
        <end position="78"/>
    </location>
</feature>
<feature type="transmembrane region" description="Helical" evidence="6">
    <location>
        <begin position="162"/>
        <end position="181"/>
    </location>
</feature>
<organism evidence="7 8">
    <name type="scientific">Desulfocurvibacter africanus subsp. africanus str. Walvis Bay</name>
    <dbReference type="NCBI Taxonomy" id="690850"/>
    <lineage>
        <taxon>Bacteria</taxon>
        <taxon>Pseudomonadati</taxon>
        <taxon>Thermodesulfobacteriota</taxon>
        <taxon>Desulfovibrionia</taxon>
        <taxon>Desulfovibrionales</taxon>
        <taxon>Desulfovibrionaceae</taxon>
        <taxon>Desulfocurvibacter</taxon>
    </lineage>
</organism>
<dbReference type="Proteomes" id="UP000007844">
    <property type="component" value="Chromosome"/>
</dbReference>
<dbReference type="RefSeq" id="WP_014258697.1">
    <property type="nucleotide sequence ID" value="NC_016629.1"/>
</dbReference>
<evidence type="ECO:0000256" key="1">
    <source>
        <dbReference type="ARBA" id="ARBA00004651"/>
    </source>
</evidence>
<dbReference type="HOGENOM" id="CLU_032288_2_0_7"/>
<evidence type="ECO:0000256" key="3">
    <source>
        <dbReference type="ARBA" id="ARBA00022692"/>
    </source>
</evidence>
<dbReference type="eggNOG" id="COG1295">
    <property type="taxonomic scope" value="Bacteria"/>
</dbReference>
<dbReference type="GO" id="GO:0005886">
    <property type="term" value="C:plasma membrane"/>
    <property type="evidence" value="ECO:0007669"/>
    <property type="project" value="UniProtKB-SubCell"/>
</dbReference>
<sequence length="453" mass="50011">MMSGRNLLKRFSATLASLSQDIWSEQGPFRSRRVLTLIRWAHLVLLGFVRDKCHLRATALAYATILSLAPLMAVALSISKALGLHDSAFIRAALLRITAGREELARTILHFVETSSVRTLGYLGTLVLIAMAVAMVITVENAFNAIWGVARGRSLWRKFTDFFSVLVLSPLLVFLAVSFTVSLQSEALVQRMLEFTALNYLHLLALKLAPYVMVWLAFLFLYSFMPHTKVRLRSAAVGAVLAGTLWQLAQWVYIRHQVSLTDYGAIYGSFAQFPLFLIWMYISWVIVLLGGEISYAAQHLSTFEGELRAGRAGFRDRLEAAWLMLVCLARRFEAGRGGLSADALAERLDLPAKLACDLSTTLADRGFLLRGETAGESIFALGRPATSIRISDVQQTLASGLDGSHEPLVTERFAFARRDLDAALEALRSSPVDLSLEQACRREAGHGPDGCLD</sequence>
<reference evidence="7 8" key="1">
    <citation type="journal article" date="2011" name="J. Bacteriol.">
        <title>Genome sequence of the mercury-methylating and pleomorphic Desulfovibrio africanus Strain Walvis Bay.</title>
        <authorList>
            <person name="Brown S.D."/>
            <person name="Wall J.D."/>
            <person name="Kucken A.M."/>
            <person name="Gilmour C.C."/>
            <person name="Podar M."/>
            <person name="Brandt C.C."/>
            <person name="Teshima H."/>
            <person name="Detter J.C."/>
            <person name="Han C.S."/>
            <person name="Land M.L."/>
            <person name="Lucas S."/>
            <person name="Han J."/>
            <person name="Pennacchio L."/>
            <person name="Nolan M."/>
            <person name="Pitluck S."/>
            <person name="Woyke T."/>
            <person name="Goodwin L."/>
            <person name="Palumbo A.V."/>
            <person name="Elias D.A."/>
        </authorList>
    </citation>
    <scope>NUCLEOTIDE SEQUENCE [LARGE SCALE GENOMIC DNA]</scope>
    <source>
        <strain evidence="7 8">Walvis Bay</strain>
    </source>
</reference>
<protein>
    <submittedName>
        <fullName evidence="7">Ribonuclease BN</fullName>
    </submittedName>
</protein>
<dbReference type="NCBIfam" id="TIGR00765">
    <property type="entry name" value="yihY_not_rbn"/>
    <property type="match status" value="1"/>
</dbReference>
<accession>F3YUG9</accession>
<keyword evidence="3 6" id="KW-0812">Transmembrane</keyword>
<evidence type="ECO:0000256" key="6">
    <source>
        <dbReference type="SAM" id="Phobius"/>
    </source>
</evidence>
<dbReference type="KEGG" id="daf:Desaf_0497"/>
<feature type="transmembrane region" description="Helical" evidence="6">
    <location>
        <begin position="122"/>
        <end position="150"/>
    </location>
</feature>
<dbReference type="InterPro" id="IPR017039">
    <property type="entry name" value="Virul_fac_BrkB"/>
</dbReference>
<keyword evidence="8" id="KW-1185">Reference proteome</keyword>
<dbReference type="AlphaFoldDB" id="F3YUG9"/>